<comment type="caution">
    <text evidence="2">The sequence shown here is derived from an EMBL/GenBank/DDBJ whole genome shotgun (WGS) entry which is preliminary data.</text>
</comment>
<dbReference type="SUPFAM" id="SSF101898">
    <property type="entry name" value="NHL repeat"/>
    <property type="match status" value="1"/>
</dbReference>
<feature type="signal peptide" evidence="1">
    <location>
        <begin position="1"/>
        <end position="26"/>
    </location>
</feature>
<keyword evidence="1" id="KW-0732">Signal</keyword>
<feature type="chain" id="PRO_5023080852" description="Virginiamycin B lyase" evidence="1">
    <location>
        <begin position="27"/>
        <end position="298"/>
    </location>
</feature>
<accession>A0A5C6A6R4</accession>
<dbReference type="RefSeq" id="WP_146446439.1">
    <property type="nucleotide sequence ID" value="NZ_SJPR01000007.1"/>
</dbReference>
<name>A0A5C6A6R4_9BACT</name>
<evidence type="ECO:0000313" key="2">
    <source>
        <dbReference type="EMBL" id="TWT94033.1"/>
    </source>
</evidence>
<sequence precursor="true">MSTPHRARKRLAWAVAFVGMAGGAMAAEPTVALDGLDNPAAIAVREGPRGGIELVVAEAGAGRVTAVVLLGEMRQGAVTLADGVAPAPAALAWSADGSLYVANTAIAAYAVERPALPATQRSVAEAATPLHRFTALAPIGEFVYAIGDGALWRCRRLADRLTEIRRVETSGDFIGLATNRLGYLAALTQGQVGHALLFLDPEKPNAAATDAILVTGLKEPTALAYGAVARPSEPRLYALDHDGVYRLDARVGADGFATATAVQVAEAAAPVAMAFGPDGALYLIEADGSQVLRFAGDF</sequence>
<protein>
    <recommendedName>
        <fullName evidence="4">Virginiamycin B lyase</fullName>
    </recommendedName>
</protein>
<evidence type="ECO:0000256" key="1">
    <source>
        <dbReference type="SAM" id="SignalP"/>
    </source>
</evidence>
<gene>
    <name evidence="2" type="ORF">Pla108_37440</name>
</gene>
<reference evidence="2 3" key="1">
    <citation type="submission" date="2019-02" db="EMBL/GenBank/DDBJ databases">
        <title>Deep-cultivation of Planctomycetes and their phenomic and genomic characterization uncovers novel biology.</title>
        <authorList>
            <person name="Wiegand S."/>
            <person name="Jogler M."/>
            <person name="Boedeker C."/>
            <person name="Pinto D."/>
            <person name="Vollmers J."/>
            <person name="Rivas-Marin E."/>
            <person name="Kohn T."/>
            <person name="Peeters S.H."/>
            <person name="Heuer A."/>
            <person name="Rast P."/>
            <person name="Oberbeckmann S."/>
            <person name="Bunk B."/>
            <person name="Jeske O."/>
            <person name="Meyerdierks A."/>
            <person name="Storesund J.E."/>
            <person name="Kallscheuer N."/>
            <person name="Luecker S."/>
            <person name="Lage O.M."/>
            <person name="Pohl T."/>
            <person name="Merkel B.J."/>
            <person name="Hornburger P."/>
            <person name="Mueller R.-W."/>
            <person name="Bruemmer F."/>
            <person name="Labrenz M."/>
            <person name="Spormann A.M."/>
            <person name="Op Den Camp H."/>
            <person name="Overmann J."/>
            <person name="Amann R."/>
            <person name="Jetten M.S.M."/>
            <person name="Mascher T."/>
            <person name="Medema M.H."/>
            <person name="Devos D.P."/>
            <person name="Kaster A.-K."/>
            <person name="Ovreas L."/>
            <person name="Rohde M."/>
            <person name="Galperin M.Y."/>
            <person name="Jogler C."/>
        </authorList>
    </citation>
    <scope>NUCLEOTIDE SEQUENCE [LARGE SCALE GENOMIC DNA]</scope>
    <source>
        <strain evidence="2 3">Pla108</strain>
    </source>
</reference>
<organism evidence="2 3">
    <name type="scientific">Botrimarina colliarenosi</name>
    <dbReference type="NCBI Taxonomy" id="2528001"/>
    <lineage>
        <taxon>Bacteria</taxon>
        <taxon>Pseudomonadati</taxon>
        <taxon>Planctomycetota</taxon>
        <taxon>Planctomycetia</taxon>
        <taxon>Pirellulales</taxon>
        <taxon>Lacipirellulaceae</taxon>
        <taxon>Botrimarina</taxon>
    </lineage>
</organism>
<dbReference type="OrthoDB" id="210680at2"/>
<keyword evidence="3" id="KW-1185">Reference proteome</keyword>
<proteinExistence type="predicted"/>
<evidence type="ECO:0008006" key="4">
    <source>
        <dbReference type="Google" id="ProtNLM"/>
    </source>
</evidence>
<dbReference type="Proteomes" id="UP000317421">
    <property type="component" value="Unassembled WGS sequence"/>
</dbReference>
<evidence type="ECO:0000313" key="3">
    <source>
        <dbReference type="Proteomes" id="UP000317421"/>
    </source>
</evidence>
<dbReference type="InterPro" id="IPR015943">
    <property type="entry name" value="WD40/YVTN_repeat-like_dom_sf"/>
</dbReference>
<dbReference type="EMBL" id="SJPR01000007">
    <property type="protein sequence ID" value="TWT94033.1"/>
    <property type="molecule type" value="Genomic_DNA"/>
</dbReference>
<dbReference type="AlphaFoldDB" id="A0A5C6A6R4"/>
<dbReference type="Gene3D" id="2.130.10.10">
    <property type="entry name" value="YVTN repeat-like/Quinoprotein amine dehydrogenase"/>
    <property type="match status" value="1"/>
</dbReference>